<feature type="domain" description="Phospholipid/glycerol acyltransferase" evidence="1">
    <location>
        <begin position="62"/>
        <end position="140"/>
    </location>
</feature>
<proteinExistence type="predicted"/>
<dbReference type="EMBL" id="UINC01219496">
    <property type="protein sequence ID" value="SVE46981.1"/>
    <property type="molecule type" value="Genomic_DNA"/>
</dbReference>
<protein>
    <recommendedName>
        <fullName evidence="1">Phospholipid/glycerol acyltransferase domain-containing protein</fullName>
    </recommendedName>
</protein>
<dbReference type="Pfam" id="PF01553">
    <property type="entry name" value="Acyltransferase"/>
    <property type="match status" value="1"/>
</dbReference>
<reference evidence="2" key="1">
    <citation type="submission" date="2018-05" db="EMBL/GenBank/DDBJ databases">
        <authorList>
            <person name="Lanie J.A."/>
            <person name="Ng W.-L."/>
            <person name="Kazmierczak K.M."/>
            <person name="Andrzejewski T.M."/>
            <person name="Davidsen T.M."/>
            <person name="Wayne K.J."/>
            <person name="Tettelin H."/>
            <person name="Glass J.I."/>
            <person name="Rusch D."/>
            <person name="Podicherti R."/>
            <person name="Tsui H.-C.T."/>
            <person name="Winkler M.E."/>
        </authorList>
    </citation>
    <scope>NUCLEOTIDE SEQUENCE</scope>
</reference>
<dbReference type="SUPFAM" id="SSF69593">
    <property type="entry name" value="Glycerol-3-phosphate (1)-acyltransferase"/>
    <property type="match status" value="1"/>
</dbReference>
<evidence type="ECO:0000259" key="1">
    <source>
        <dbReference type="Pfam" id="PF01553"/>
    </source>
</evidence>
<dbReference type="AlphaFoldDB" id="A0A383DR57"/>
<evidence type="ECO:0000313" key="2">
    <source>
        <dbReference type="EMBL" id="SVE46981.1"/>
    </source>
</evidence>
<accession>A0A383DR57</accession>
<organism evidence="2">
    <name type="scientific">marine metagenome</name>
    <dbReference type="NCBI Taxonomy" id="408172"/>
    <lineage>
        <taxon>unclassified sequences</taxon>
        <taxon>metagenomes</taxon>
        <taxon>ecological metagenomes</taxon>
    </lineage>
</organism>
<gene>
    <name evidence="2" type="ORF">METZ01_LOCUS499835</name>
</gene>
<name>A0A383DR57_9ZZZZ</name>
<feature type="non-terminal residue" evidence="2">
    <location>
        <position position="144"/>
    </location>
</feature>
<dbReference type="GO" id="GO:0016746">
    <property type="term" value="F:acyltransferase activity"/>
    <property type="evidence" value="ECO:0007669"/>
    <property type="project" value="InterPro"/>
</dbReference>
<dbReference type="InterPro" id="IPR002123">
    <property type="entry name" value="Plipid/glycerol_acylTrfase"/>
</dbReference>
<sequence length="144" mass="15935">MGKQRSSTLTKLWDRAQQIDPVNAWASTIRSRIDQPPFQMDINFVAKLVPLMETFNRYFDAEVRGTHHLRTDGPALVIGNHSGGVLTPDTSALLAAWYRTHGLHRPLYGLAFDAAFGIPGFATIMRKIGQLPASHQNAAKALRA</sequence>